<name>A0AAV8WNV5_9CUCU</name>
<dbReference type="AlphaFoldDB" id="A0AAV8WNV5"/>
<protein>
    <submittedName>
        <fullName evidence="2">Uncharacterized protein</fullName>
    </submittedName>
</protein>
<feature type="region of interest" description="Disordered" evidence="1">
    <location>
        <begin position="140"/>
        <end position="172"/>
    </location>
</feature>
<dbReference type="Proteomes" id="UP001162156">
    <property type="component" value="Unassembled WGS sequence"/>
</dbReference>
<evidence type="ECO:0000313" key="3">
    <source>
        <dbReference type="Proteomes" id="UP001162156"/>
    </source>
</evidence>
<keyword evidence="3" id="KW-1185">Reference proteome</keyword>
<dbReference type="EMBL" id="JANEYF010005500">
    <property type="protein sequence ID" value="KAJ8927975.1"/>
    <property type="molecule type" value="Genomic_DNA"/>
</dbReference>
<proteinExistence type="predicted"/>
<feature type="compositionally biased region" description="Acidic residues" evidence="1">
    <location>
        <begin position="81"/>
        <end position="96"/>
    </location>
</feature>
<comment type="caution">
    <text evidence="2">The sequence shown here is derived from an EMBL/GenBank/DDBJ whole genome shotgun (WGS) entry which is preliminary data.</text>
</comment>
<accession>A0AAV8WNV5</accession>
<organism evidence="2 3">
    <name type="scientific">Rhamnusium bicolor</name>
    <dbReference type="NCBI Taxonomy" id="1586634"/>
    <lineage>
        <taxon>Eukaryota</taxon>
        <taxon>Metazoa</taxon>
        <taxon>Ecdysozoa</taxon>
        <taxon>Arthropoda</taxon>
        <taxon>Hexapoda</taxon>
        <taxon>Insecta</taxon>
        <taxon>Pterygota</taxon>
        <taxon>Neoptera</taxon>
        <taxon>Endopterygota</taxon>
        <taxon>Coleoptera</taxon>
        <taxon>Polyphaga</taxon>
        <taxon>Cucujiformia</taxon>
        <taxon>Chrysomeloidea</taxon>
        <taxon>Cerambycidae</taxon>
        <taxon>Lepturinae</taxon>
        <taxon>Rhagiini</taxon>
        <taxon>Rhamnusium</taxon>
    </lineage>
</organism>
<feature type="compositionally biased region" description="Low complexity" evidence="1">
    <location>
        <begin position="140"/>
        <end position="156"/>
    </location>
</feature>
<feature type="non-terminal residue" evidence="2">
    <location>
        <position position="1"/>
    </location>
</feature>
<feature type="region of interest" description="Disordered" evidence="1">
    <location>
        <begin position="203"/>
        <end position="231"/>
    </location>
</feature>
<reference evidence="2" key="1">
    <citation type="journal article" date="2023" name="Insect Mol. Biol.">
        <title>Genome sequencing provides insights into the evolution of gene families encoding plant cell wall-degrading enzymes in longhorned beetles.</title>
        <authorList>
            <person name="Shin N.R."/>
            <person name="Okamura Y."/>
            <person name="Kirsch R."/>
            <person name="Pauchet Y."/>
        </authorList>
    </citation>
    <scope>NUCLEOTIDE SEQUENCE</scope>
    <source>
        <strain evidence="2">RBIC_L_NR</strain>
    </source>
</reference>
<evidence type="ECO:0000313" key="2">
    <source>
        <dbReference type="EMBL" id="KAJ8927975.1"/>
    </source>
</evidence>
<feature type="region of interest" description="Disordered" evidence="1">
    <location>
        <begin position="63"/>
        <end position="106"/>
    </location>
</feature>
<sequence>LGGTNGQSSSGGGLNGLTNILSTIDLPGLLRGVNSFVKLVGAFCPPLSQSIWKRNFTKWRTWRGSGGGGQTVSVVLPTFPPDEDDDDDDDFEDDSNNESNSSPLSTFNAELLSRSSDPLNNSSTEPLKNSDALVLSVEASSSISDSSDSDVETTTSNIEESDSNSGTTLKIDNIEEAANPTTLYTSPANEESNLIAKRHVRVTREAEDDQEGAESAPQPADDLSNVSIDDQDRNKRFLPFGGSVEGHASGGSGNFLFDIIRVSNGA</sequence>
<gene>
    <name evidence="2" type="ORF">NQ314_019501</name>
</gene>
<evidence type="ECO:0000256" key="1">
    <source>
        <dbReference type="SAM" id="MobiDB-lite"/>
    </source>
</evidence>